<dbReference type="EMBL" id="JACCCZ010000002">
    <property type="protein sequence ID" value="NYG05287.1"/>
    <property type="molecule type" value="Genomic_DNA"/>
</dbReference>
<dbReference type="Proteomes" id="UP000549695">
    <property type="component" value="Unassembled WGS sequence"/>
</dbReference>
<proteinExistence type="predicted"/>
<reference evidence="2 5" key="1">
    <citation type="submission" date="2020-07" db="EMBL/GenBank/DDBJ databases">
        <title>Sequencing the genomes of 1000 actinobacteria strains.</title>
        <authorList>
            <person name="Klenk H.-P."/>
        </authorList>
    </citation>
    <scope>NUCLEOTIDE SEQUENCE [LARGE SCALE GENOMIC DNA]</scope>
    <source>
        <strain evidence="3 4">DSM 44104</strain>
        <strain evidence="2 5">DSM 44749</strain>
    </source>
</reference>
<evidence type="ECO:0000313" key="3">
    <source>
        <dbReference type="EMBL" id="PKB41419.1"/>
    </source>
</evidence>
<dbReference type="GeneID" id="98055203"/>
<dbReference type="AlphaFoldDB" id="A0A852W7Y4"/>
<protein>
    <submittedName>
        <fullName evidence="2">Uncharacterized protein</fullName>
    </submittedName>
</protein>
<dbReference type="EMBL" id="PHUJ01000001">
    <property type="protein sequence ID" value="PKB41419.1"/>
    <property type="molecule type" value="Genomic_DNA"/>
</dbReference>
<gene>
    <name evidence="3" type="ORF">ATL51_0087</name>
    <name evidence="2" type="ORF">HDA37_005641</name>
</gene>
<dbReference type="Proteomes" id="UP000232453">
    <property type="component" value="Unassembled WGS sequence"/>
</dbReference>
<name>A0A852W7Y4_PSEA5</name>
<sequence length="309" mass="34522">MRAPIMTTQRTTPGSPERLPTPGEQEPGYLGARSRLPARSPHRWRLRDEAVLSYGLLGWESVLHARIYVPEVADGTGMAGGTEPGTEPVALLAQFGDHRGMSISNSIAEAAAAAQARFFPDGAMIRFALLVPYRSPWVTPTWGLPMFAREVGFDSRLRRSQWWQHRQERRVRRDRQRTRPAVTEVSPEGVTRHELPGAAPSTNPWEFHGARHRPDLGLELPRDERSALSDDDRVAVGPSRWVRPATVRIPALLGETRVATWPEELYTAELIGGPEAGALAESRHAAIKAKYEAINALTDPRPDRYWELE</sequence>
<evidence type="ECO:0000313" key="4">
    <source>
        <dbReference type="Proteomes" id="UP000232453"/>
    </source>
</evidence>
<evidence type="ECO:0000313" key="2">
    <source>
        <dbReference type="EMBL" id="NYG05287.1"/>
    </source>
</evidence>
<keyword evidence="5" id="KW-1185">Reference proteome</keyword>
<accession>A0AA44ZSI6</accession>
<organism evidence="2 5">
    <name type="scientific">Pseudonocardia alni</name>
    <name type="common">Amycolata alni</name>
    <dbReference type="NCBI Taxonomy" id="33907"/>
    <lineage>
        <taxon>Bacteria</taxon>
        <taxon>Bacillati</taxon>
        <taxon>Actinomycetota</taxon>
        <taxon>Actinomycetes</taxon>
        <taxon>Pseudonocardiales</taxon>
        <taxon>Pseudonocardiaceae</taxon>
        <taxon>Pseudonocardia</taxon>
    </lineage>
</organism>
<evidence type="ECO:0000256" key="1">
    <source>
        <dbReference type="SAM" id="MobiDB-lite"/>
    </source>
</evidence>
<feature type="compositionally biased region" description="Basic residues" evidence="1">
    <location>
        <begin position="169"/>
        <end position="178"/>
    </location>
</feature>
<dbReference type="RefSeq" id="WP_157818140.1">
    <property type="nucleotide sequence ID" value="NZ_BAAAJZ010000009.1"/>
</dbReference>
<evidence type="ECO:0000313" key="5">
    <source>
        <dbReference type="Proteomes" id="UP000549695"/>
    </source>
</evidence>
<feature type="region of interest" description="Disordered" evidence="1">
    <location>
        <begin position="169"/>
        <end position="212"/>
    </location>
</feature>
<feature type="region of interest" description="Disordered" evidence="1">
    <location>
        <begin position="1"/>
        <end position="35"/>
    </location>
</feature>
<comment type="caution">
    <text evidence="2">The sequence shown here is derived from an EMBL/GenBank/DDBJ whole genome shotgun (WGS) entry which is preliminary data.</text>
</comment>
<accession>A0A852W7Y4</accession>
<feature type="compositionally biased region" description="Polar residues" evidence="1">
    <location>
        <begin position="1"/>
        <end position="14"/>
    </location>
</feature>